<dbReference type="RefSeq" id="WP_320291546.1">
    <property type="nucleotide sequence ID" value="NZ_JAVIIW010000102.1"/>
</dbReference>
<proteinExistence type="predicted"/>
<dbReference type="EMBL" id="JAVIIW010000102">
    <property type="protein sequence ID" value="MDX8483465.1"/>
    <property type="molecule type" value="Genomic_DNA"/>
</dbReference>
<sequence>MFERKPRYRNARLKAGRDKTVLRCGVVSASHVPTDKSNPQFLLIFFHNLVSTYFGGHLMHQPTQWQKVRGKSRL</sequence>
<accession>A0ABU4Y947</accession>
<name>A0ABU4Y947_9HYPH</name>
<evidence type="ECO:0000313" key="1">
    <source>
        <dbReference type="EMBL" id="MDX8483465.1"/>
    </source>
</evidence>
<reference evidence="1 2" key="1">
    <citation type="submission" date="2023-08" db="EMBL/GenBank/DDBJ databases">
        <title>Implementing the SeqCode for naming new Mesorhizobium species isolated from Vachellia karroo root nodules.</title>
        <authorList>
            <person name="Van Lill M."/>
        </authorList>
    </citation>
    <scope>NUCLEOTIDE SEQUENCE [LARGE SCALE GENOMIC DNA]</scope>
    <source>
        <strain evidence="1 2">VK24D</strain>
    </source>
</reference>
<organism evidence="1 2">
    <name type="scientific">Mesorhizobium album</name>
    <dbReference type="NCBI Taxonomy" id="3072314"/>
    <lineage>
        <taxon>Bacteria</taxon>
        <taxon>Pseudomonadati</taxon>
        <taxon>Pseudomonadota</taxon>
        <taxon>Alphaproteobacteria</taxon>
        <taxon>Hyphomicrobiales</taxon>
        <taxon>Phyllobacteriaceae</taxon>
        <taxon>Mesorhizobium</taxon>
    </lineage>
</organism>
<feature type="non-terminal residue" evidence="1">
    <location>
        <position position="74"/>
    </location>
</feature>
<protein>
    <submittedName>
        <fullName evidence="1">Uncharacterized protein</fullName>
    </submittedName>
</protein>
<dbReference type="Proteomes" id="UP001287059">
    <property type="component" value="Unassembled WGS sequence"/>
</dbReference>
<evidence type="ECO:0000313" key="2">
    <source>
        <dbReference type="Proteomes" id="UP001287059"/>
    </source>
</evidence>
<keyword evidence="2" id="KW-1185">Reference proteome</keyword>
<comment type="caution">
    <text evidence="1">The sequence shown here is derived from an EMBL/GenBank/DDBJ whole genome shotgun (WGS) entry which is preliminary data.</text>
</comment>
<gene>
    <name evidence="1" type="ORF">RFN28_34290</name>
</gene>